<proteinExistence type="inferred from homology"/>
<dbReference type="PANTHER" id="PTHR30345:SF0">
    <property type="entry name" value="DNA DAMAGE-REPAIR_TOLERATION PROTEIN DRT102"/>
    <property type="match status" value="1"/>
</dbReference>
<dbReference type="GO" id="GO:0005975">
    <property type="term" value="P:carbohydrate metabolic process"/>
    <property type="evidence" value="ECO:0007669"/>
    <property type="project" value="InterPro"/>
</dbReference>
<comment type="similarity">
    <text evidence="1">Belongs to the LacAB/RpiB family.</text>
</comment>
<dbReference type="PIRSF" id="PIRSF005384">
    <property type="entry name" value="RpiB_LacA_B"/>
    <property type="match status" value="1"/>
</dbReference>
<evidence type="ECO:0000313" key="3">
    <source>
        <dbReference type="Proteomes" id="UP000176504"/>
    </source>
</evidence>
<evidence type="ECO:0000256" key="1">
    <source>
        <dbReference type="ARBA" id="ARBA00008754"/>
    </source>
</evidence>
<dbReference type="Proteomes" id="UP000176504">
    <property type="component" value="Unassembled WGS sequence"/>
</dbReference>
<gene>
    <name evidence="2" type="ORF">A3A78_01795</name>
</gene>
<dbReference type="GO" id="GO:0016861">
    <property type="term" value="F:intramolecular oxidoreductase activity, interconverting aldoses and ketoses"/>
    <property type="evidence" value="ECO:0007669"/>
    <property type="project" value="UniProtKB-ARBA"/>
</dbReference>
<dbReference type="EMBL" id="MEVI01000001">
    <property type="protein sequence ID" value="OGC55752.1"/>
    <property type="molecule type" value="Genomic_DNA"/>
</dbReference>
<dbReference type="Pfam" id="PF02502">
    <property type="entry name" value="LacAB_rpiB"/>
    <property type="match status" value="1"/>
</dbReference>
<dbReference type="InterPro" id="IPR036569">
    <property type="entry name" value="RpiB_LacA_LacB_sf"/>
</dbReference>
<accession>A0A1F4VER9</accession>
<dbReference type="InterPro" id="IPR003500">
    <property type="entry name" value="RpiB_LacA_LacB"/>
</dbReference>
<dbReference type="Gene3D" id="3.40.1400.10">
    <property type="entry name" value="Sugar-phosphate isomerase, RpiB/LacA/LacB"/>
    <property type="match status" value="1"/>
</dbReference>
<evidence type="ECO:0008006" key="4">
    <source>
        <dbReference type="Google" id="ProtNLM"/>
    </source>
</evidence>
<dbReference type="SUPFAM" id="SSF89623">
    <property type="entry name" value="Ribose/Galactose isomerase RpiB/AlsB"/>
    <property type="match status" value="1"/>
</dbReference>
<dbReference type="NCBIfam" id="NF004051">
    <property type="entry name" value="PRK05571.1"/>
    <property type="match status" value="1"/>
</dbReference>
<dbReference type="PANTHER" id="PTHR30345">
    <property type="entry name" value="RIBOSE-5-PHOSPHATE ISOMERASE B"/>
    <property type="match status" value="1"/>
</dbReference>
<sequence>MRVYISSDHGGFSLKGLLLEYLSSLGYDMVDLGPKELDPNDDYPKYVVPLAQKIIEDQSSFGVVICRNGVGVSITANRFKGIRCALSFNPKHAASSRNDDNSNVLALPADYISDKEAKEIVKTWLETSFNNKEERFVRRIDQVDNLRTQDE</sequence>
<comment type="caution">
    <text evidence="2">The sequence shown here is derived from an EMBL/GenBank/DDBJ whole genome shotgun (WGS) entry which is preliminary data.</text>
</comment>
<organism evidence="2 3">
    <name type="scientific">candidate division WWE3 bacterium RIFCSPLOWO2_01_FULL_41_18</name>
    <dbReference type="NCBI Taxonomy" id="1802625"/>
    <lineage>
        <taxon>Bacteria</taxon>
        <taxon>Katanobacteria</taxon>
    </lineage>
</organism>
<dbReference type="NCBIfam" id="TIGR00689">
    <property type="entry name" value="rpiB_lacA_lacB"/>
    <property type="match status" value="1"/>
</dbReference>
<dbReference type="AlphaFoldDB" id="A0A1F4VER9"/>
<protein>
    <recommendedName>
        <fullName evidence="4">Ribose-5-phosphate isomerase</fullName>
    </recommendedName>
</protein>
<name>A0A1F4VER9_UNCKA</name>
<evidence type="ECO:0000313" key="2">
    <source>
        <dbReference type="EMBL" id="OGC55752.1"/>
    </source>
</evidence>
<reference evidence="2 3" key="1">
    <citation type="journal article" date="2016" name="Nat. Commun.">
        <title>Thousands of microbial genomes shed light on interconnected biogeochemical processes in an aquifer system.</title>
        <authorList>
            <person name="Anantharaman K."/>
            <person name="Brown C.T."/>
            <person name="Hug L.A."/>
            <person name="Sharon I."/>
            <person name="Castelle C.J."/>
            <person name="Probst A.J."/>
            <person name="Thomas B.C."/>
            <person name="Singh A."/>
            <person name="Wilkins M.J."/>
            <person name="Karaoz U."/>
            <person name="Brodie E.L."/>
            <person name="Williams K.H."/>
            <person name="Hubbard S.S."/>
            <person name="Banfield J.F."/>
        </authorList>
    </citation>
    <scope>NUCLEOTIDE SEQUENCE [LARGE SCALE GENOMIC DNA]</scope>
</reference>